<dbReference type="InterPro" id="IPR013273">
    <property type="entry name" value="ADAMTS/ADAMTS-like"/>
</dbReference>
<evidence type="ECO:0000313" key="6">
    <source>
        <dbReference type="EMBL" id="ROT79811.1"/>
    </source>
</evidence>
<dbReference type="AlphaFoldDB" id="A0A423TTS1"/>
<evidence type="ECO:0000259" key="5">
    <source>
        <dbReference type="PROSITE" id="PS50189"/>
    </source>
</evidence>
<reference evidence="6 7" key="2">
    <citation type="submission" date="2019-01" db="EMBL/GenBank/DDBJ databases">
        <title>The decoding of complex shrimp genome reveals the adaptation for benthos swimmer, frequently molting mechanism and breeding impact on genome.</title>
        <authorList>
            <person name="Sun Y."/>
            <person name="Gao Y."/>
            <person name="Yu Y."/>
        </authorList>
    </citation>
    <scope>NUCLEOTIDE SEQUENCE [LARGE SCALE GENOMIC DNA]</scope>
    <source>
        <tissue evidence="6">Muscle</tissue>
    </source>
</reference>
<feature type="region of interest" description="Disordered" evidence="4">
    <location>
        <begin position="272"/>
        <end position="415"/>
    </location>
</feature>
<evidence type="ECO:0000313" key="7">
    <source>
        <dbReference type="Proteomes" id="UP000283509"/>
    </source>
</evidence>
<protein>
    <submittedName>
        <fullName evidence="6">Putative ADAMTS-like protein 5-like</fullName>
    </submittedName>
</protein>
<dbReference type="GO" id="GO:0030198">
    <property type="term" value="P:extracellular matrix organization"/>
    <property type="evidence" value="ECO:0007669"/>
    <property type="project" value="InterPro"/>
</dbReference>
<dbReference type="EMBL" id="QCYY01001185">
    <property type="protein sequence ID" value="ROT79811.1"/>
    <property type="molecule type" value="Genomic_DNA"/>
</dbReference>
<dbReference type="InterPro" id="IPR018933">
    <property type="entry name" value="Netrin_module_non-TIMP"/>
</dbReference>
<dbReference type="InterPro" id="IPR010294">
    <property type="entry name" value="ADAMTS_spacer1"/>
</dbReference>
<reference evidence="6 7" key="1">
    <citation type="submission" date="2018-04" db="EMBL/GenBank/DDBJ databases">
        <authorList>
            <person name="Zhang X."/>
            <person name="Yuan J."/>
            <person name="Li F."/>
            <person name="Xiang J."/>
        </authorList>
    </citation>
    <scope>NUCLEOTIDE SEQUENCE [LARGE SCALE GENOMIC DNA]</scope>
    <source>
        <tissue evidence="6">Muscle</tissue>
    </source>
</reference>
<dbReference type="Pfam" id="PF01759">
    <property type="entry name" value="NTR"/>
    <property type="match status" value="1"/>
</dbReference>
<dbReference type="GO" id="GO:0006508">
    <property type="term" value="P:proteolysis"/>
    <property type="evidence" value="ECO:0007669"/>
    <property type="project" value="TreeGrafter"/>
</dbReference>
<feature type="compositionally biased region" description="Basic residues" evidence="4">
    <location>
        <begin position="332"/>
        <end position="364"/>
    </location>
</feature>
<evidence type="ECO:0000256" key="4">
    <source>
        <dbReference type="SAM" id="MobiDB-lite"/>
    </source>
</evidence>
<dbReference type="SUPFAM" id="SSF50242">
    <property type="entry name" value="TIMP-like"/>
    <property type="match status" value="1"/>
</dbReference>
<keyword evidence="2" id="KW-0964">Secreted</keyword>
<evidence type="ECO:0000256" key="3">
    <source>
        <dbReference type="ARBA" id="ARBA00023157"/>
    </source>
</evidence>
<dbReference type="STRING" id="6689.A0A423TTS1"/>
<dbReference type="Pfam" id="PF05986">
    <property type="entry name" value="ADAMTS_spacer1"/>
    <property type="match status" value="1"/>
</dbReference>
<dbReference type="InterPro" id="IPR001134">
    <property type="entry name" value="Netrin_domain"/>
</dbReference>
<keyword evidence="3" id="KW-1015">Disulfide bond</keyword>
<dbReference type="PRINTS" id="PR01857">
    <property type="entry name" value="ADAMTSFAMILY"/>
</dbReference>
<sequence length="583" mass="65422">MPHQVMWGRSAYQNQNLHHDLPKCAGDSVEYSVCGVKACPPGMVSAVSFRAAQCRHYNNRRVFGRVVNNWVPYTQGGINPCALVCEGEGEGIVYTFGKVTDGTHCRTDQAQDGLCVNGRCLRLSCDGRLGGTAREDMCRICGGHNETCTRHVGVFHTDLPAADQPSSLTRAGDRSARNYGYYEVSYIPKGATNVRVRDTSPNFLALKAGSKFLLNGDWLIDWPGEVDAGGTLFTYARNEDESESLSALGPTSEDLTLMVLLREHNPGIYYEYWTPNSRRRGPSRRRPLPSVATSSTRPRPHPLRHPRRLPNHHDTTTPTPRPAVLTSVNVTRIRKPPLRTPLRRPRPRPRPPFRRRPPFAHRRPPPPEPRGQRHVQTQEARQAVQEALEREAQGGGGQGRERQTEEEEEAARSPCLLRPLREAAARQADVLHSDFVSRVEVINSEPVGGERRYEVLVHQSYKNTVPLLHKEFLWVDNNCLCPKMRHGRSYLVMGSTEVTRGREVRLVLRNGSYVRRYTPRNLARILRVRHNEMRFCRPWRRDLRFLRPEDKALNATAANATAGDASASAASTAGSSAVLLVGT</sequence>
<dbReference type="OrthoDB" id="5781878at2759"/>
<comment type="subcellular location">
    <subcellularLocation>
        <location evidence="1">Secreted</location>
    </subcellularLocation>
</comment>
<keyword evidence="7" id="KW-1185">Reference proteome</keyword>
<dbReference type="PANTHER" id="PTHR13723">
    <property type="entry name" value="ADAMTS A DISINTEGRIN AND METALLOPROTEASE WITH THROMBOSPONDIN MOTIFS PROTEASE"/>
    <property type="match status" value="1"/>
</dbReference>
<dbReference type="Gene3D" id="2.60.120.830">
    <property type="match status" value="1"/>
</dbReference>
<feature type="compositionally biased region" description="Basic residues" evidence="4">
    <location>
        <begin position="277"/>
        <end position="287"/>
    </location>
</feature>
<dbReference type="InterPro" id="IPR050439">
    <property type="entry name" value="ADAMTS_ADAMTS-like"/>
</dbReference>
<dbReference type="Pfam" id="PF19236">
    <property type="entry name" value="ADAMTS_CR_3"/>
    <property type="match status" value="1"/>
</dbReference>
<organism evidence="6 7">
    <name type="scientific">Penaeus vannamei</name>
    <name type="common">Whiteleg shrimp</name>
    <name type="synonym">Litopenaeus vannamei</name>
    <dbReference type="NCBI Taxonomy" id="6689"/>
    <lineage>
        <taxon>Eukaryota</taxon>
        <taxon>Metazoa</taxon>
        <taxon>Ecdysozoa</taxon>
        <taxon>Arthropoda</taxon>
        <taxon>Crustacea</taxon>
        <taxon>Multicrustacea</taxon>
        <taxon>Malacostraca</taxon>
        <taxon>Eumalacostraca</taxon>
        <taxon>Eucarida</taxon>
        <taxon>Decapoda</taxon>
        <taxon>Dendrobranchiata</taxon>
        <taxon>Penaeoidea</taxon>
        <taxon>Penaeidae</taxon>
        <taxon>Penaeus</taxon>
    </lineage>
</organism>
<feature type="domain" description="NTR" evidence="5">
    <location>
        <begin position="415"/>
        <end position="536"/>
    </location>
</feature>
<feature type="compositionally biased region" description="Basic residues" evidence="4">
    <location>
        <begin position="298"/>
        <end position="310"/>
    </location>
</feature>
<dbReference type="Proteomes" id="UP000283509">
    <property type="component" value="Unassembled WGS sequence"/>
</dbReference>
<comment type="caution">
    <text evidence="6">The sequence shown here is derived from an EMBL/GenBank/DDBJ whole genome shotgun (WGS) entry which is preliminary data.</text>
</comment>
<evidence type="ECO:0000256" key="2">
    <source>
        <dbReference type="ARBA" id="ARBA00022525"/>
    </source>
</evidence>
<dbReference type="PROSITE" id="PS50189">
    <property type="entry name" value="NTR"/>
    <property type="match status" value="1"/>
</dbReference>
<proteinExistence type="predicted"/>
<dbReference type="PANTHER" id="PTHR13723:SF317">
    <property type="entry name" value="ADAMTS_ADAMTS-LIKE SPACER 1 DOMAIN-CONTAINING PROTEIN"/>
    <property type="match status" value="1"/>
</dbReference>
<dbReference type="InterPro" id="IPR045371">
    <property type="entry name" value="ADAMTS_CR_3"/>
</dbReference>
<accession>A0A423TTS1</accession>
<dbReference type="Gene3D" id="2.40.50.120">
    <property type="match status" value="1"/>
</dbReference>
<evidence type="ECO:0000256" key="1">
    <source>
        <dbReference type="ARBA" id="ARBA00004613"/>
    </source>
</evidence>
<gene>
    <name evidence="6" type="ORF">C7M84_001435</name>
</gene>
<dbReference type="InterPro" id="IPR008993">
    <property type="entry name" value="TIMP-like_OB-fold"/>
</dbReference>
<dbReference type="GO" id="GO:0031012">
    <property type="term" value="C:extracellular matrix"/>
    <property type="evidence" value="ECO:0007669"/>
    <property type="project" value="TreeGrafter"/>
</dbReference>
<dbReference type="GO" id="GO:0005576">
    <property type="term" value="C:extracellular region"/>
    <property type="evidence" value="ECO:0007669"/>
    <property type="project" value="UniProtKB-SubCell"/>
</dbReference>
<name>A0A423TTS1_PENVA</name>
<dbReference type="GO" id="GO:0004222">
    <property type="term" value="F:metalloendopeptidase activity"/>
    <property type="evidence" value="ECO:0007669"/>
    <property type="project" value="TreeGrafter"/>
</dbReference>